<dbReference type="FunFam" id="1.25.10.10:FF:000088">
    <property type="entry name" value="Splicing factor 3b, subunit 1"/>
    <property type="match status" value="1"/>
</dbReference>
<name>W6MMB7_9ASCO</name>
<evidence type="ECO:0000256" key="2">
    <source>
        <dbReference type="ARBA" id="ARBA00005754"/>
    </source>
</evidence>
<dbReference type="GO" id="GO:0000245">
    <property type="term" value="P:spliceosomal complex assembly"/>
    <property type="evidence" value="ECO:0007669"/>
    <property type="project" value="EnsemblFungi"/>
</dbReference>
<keyword evidence="3" id="KW-0507">mRNA processing</keyword>
<dbReference type="GO" id="GO:0071014">
    <property type="term" value="C:post-mRNA release spliceosomal complex"/>
    <property type="evidence" value="ECO:0007669"/>
    <property type="project" value="EnsemblFungi"/>
</dbReference>
<protein>
    <recommendedName>
        <fullName evidence="11">Phosphatase PP2A regulatory subunit A/Splicing factor 3B subunit 1-like HEAT repeat domain-containing protein</fullName>
    </recommendedName>
</protein>
<comment type="similarity">
    <text evidence="8">Belongs to the phosphatase 2A regulatory subunit A family.</text>
</comment>
<dbReference type="PROSITE" id="PS50077">
    <property type="entry name" value="HEAT_REPEAT"/>
    <property type="match status" value="1"/>
</dbReference>
<accession>W6MMB7</accession>
<reference evidence="12" key="2">
    <citation type="submission" date="2014-02" db="EMBL/GenBank/DDBJ databases">
        <title>Complete DNA sequence of /Kuraishia capsulata/ illustrates novel genomic features among budding yeasts (/Saccharomycotina/).</title>
        <authorList>
            <person name="Morales L."/>
            <person name="Noel B."/>
            <person name="Porcel B."/>
            <person name="Marcet-Houben M."/>
            <person name="Hullo M-F."/>
            <person name="Sacerdot C."/>
            <person name="Tekaia F."/>
            <person name="Leh-Louis V."/>
            <person name="Despons L."/>
            <person name="Khanna V."/>
            <person name="Aury J-M."/>
            <person name="Barbe V."/>
            <person name="Couloux A."/>
            <person name="Labadie K."/>
            <person name="Pelletier E."/>
            <person name="Souciet J-L."/>
            <person name="Boekhout T."/>
            <person name="Gabaldon T."/>
            <person name="Wincker P."/>
            <person name="Dujon B."/>
        </authorList>
    </citation>
    <scope>NUCLEOTIDE SEQUENCE</scope>
    <source>
        <strain evidence="12">CBS 1993</strain>
    </source>
</reference>
<evidence type="ECO:0000256" key="9">
    <source>
        <dbReference type="PROSITE-ProRule" id="PRU00103"/>
    </source>
</evidence>
<dbReference type="STRING" id="1382522.W6MMB7"/>
<evidence type="ECO:0000256" key="4">
    <source>
        <dbReference type="ARBA" id="ARBA00022728"/>
    </source>
</evidence>
<evidence type="ECO:0000256" key="3">
    <source>
        <dbReference type="ARBA" id="ARBA00022664"/>
    </source>
</evidence>
<dbReference type="GO" id="GO:0003729">
    <property type="term" value="F:mRNA binding"/>
    <property type="evidence" value="ECO:0007669"/>
    <property type="project" value="EnsemblFungi"/>
</dbReference>
<comment type="subcellular location">
    <subcellularLocation>
        <location evidence="1">Nucleus</location>
    </subcellularLocation>
</comment>
<dbReference type="GO" id="GO:0071004">
    <property type="term" value="C:U2-type prespliceosome"/>
    <property type="evidence" value="ECO:0007669"/>
    <property type="project" value="EnsemblFungi"/>
</dbReference>
<keyword evidence="4" id="KW-0747">Spliceosome</keyword>
<dbReference type="HOGENOM" id="CLU_002242_0_1_1"/>
<evidence type="ECO:0000256" key="8">
    <source>
        <dbReference type="ARBA" id="ARBA00038332"/>
    </source>
</evidence>
<dbReference type="GO" id="GO:0005686">
    <property type="term" value="C:U2 snRNP"/>
    <property type="evidence" value="ECO:0007669"/>
    <property type="project" value="EnsemblFungi"/>
</dbReference>
<dbReference type="RefSeq" id="XP_022458047.1">
    <property type="nucleotide sequence ID" value="XM_022604247.1"/>
</dbReference>
<dbReference type="InterPro" id="IPR021133">
    <property type="entry name" value="HEAT_type_2"/>
</dbReference>
<dbReference type="OrthoDB" id="438939at2759"/>
<keyword evidence="7" id="KW-0539">Nucleus</keyword>
<dbReference type="AlphaFoldDB" id="W6MMB7"/>
<evidence type="ECO:0000256" key="6">
    <source>
        <dbReference type="ARBA" id="ARBA00023187"/>
    </source>
</evidence>
<evidence type="ECO:0000256" key="5">
    <source>
        <dbReference type="ARBA" id="ARBA00022737"/>
    </source>
</evidence>
<dbReference type="GeneID" id="34519435"/>
<feature type="region of interest" description="Disordered" evidence="10">
    <location>
        <begin position="36"/>
        <end position="119"/>
    </location>
</feature>
<dbReference type="GO" id="GO:0045292">
    <property type="term" value="P:mRNA cis splicing, via spliceosome"/>
    <property type="evidence" value="ECO:0007669"/>
    <property type="project" value="EnsemblFungi"/>
</dbReference>
<organism evidence="12 13">
    <name type="scientific">Kuraishia capsulata CBS 1993</name>
    <dbReference type="NCBI Taxonomy" id="1382522"/>
    <lineage>
        <taxon>Eukaryota</taxon>
        <taxon>Fungi</taxon>
        <taxon>Dikarya</taxon>
        <taxon>Ascomycota</taxon>
        <taxon>Saccharomycotina</taxon>
        <taxon>Pichiomycetes</taxon>
        <taxon>Pichiales</taxon>
        <taxon>Pichiaceae</taxon>
        <taxon>Kuraishia</taxon>
    </lineage>
</organism>
<reference evidence="12" key="1">
    <citation type="submission" date="2013-12" db="EMBL/GenBank/DDBJ databases">
        <authorList>
            <person name="Genoscope - CEA"/>
        </authorList>
    </citation>
    <scope>NUCLEOTIDE SEQUENCE</scope>
    <source>
        <strain evidence="12">CBS 1993</strain>
    </source>
</reference>
<dbReference type="InterPro" id="IPR054573">
    <property type="entry name" value="PP2A/SF3B1-like_HEAT"/>
</dbReference>
<dbReference type="PANTHER" id="PTHR12097">
    <property type="entry name" value="SPLICING FACTOR 3B, SUBUNIT 1-RELATED"/>
    <property type="match status" value="1"/>
</dbReference>
<evidence type="ECO:0000256" key="1">
    <source>
        <dbReference type="ARBA" id="ARBA00004123"/>
    </source>
</evidence>
<evidence type="ECO:0000313" key="13">
    <source>
        <dbReference type="Proteomes" id="UP000019384"/>
    </source>
</evidence>
<keyword evidence="6" id="KW-0508">mRNA splicing</keyword>
<dbReference type="Gene3D" id="1.25.10.10">
    <property type="entry name" value="Leucine-rich Repeat Variant"/>
    <property type="match status" value="3"/>
</dbReference>
<keyword evidence="13" id="KW-1185">Reference proteome</keyword>
<feature type="compositionally biased region" description="Basic and acidic residues" evidence="10">
    <location>
        <begin position="71"/>
        <end position="87"/>
    </location>
</feature>
<feature type="repeat" description="HEAT" evidence="9">
    <location>
        <begin position="443"/>
        <end position="481"/>
    </location>
</feature>
<dbReference type="EMBL" id="HG793126">
    <property type="protein sequence ID" value="CDK26037.1"/>
    <property type="molecule type" value="Genomic_DNA"/>
</dbReference>
<dbReference type="InterPro" id="IPR011989">
    <property type="entry name" value="ARM-like"/>
</dbReference>
<feature type="region of interest" description="Disordered" evidence="10">
    <location>
        <begin position="1"/>
        <end position="22"/>
    </location>
</feature>
<evidence type="ECO:0000256" key="10">
    <source>
        <dbReference type="SAM" id="MobiDB-lite"/>
    </source>
</evidence>
<dbReference type="Proteomes" id="UP000019384">
    <property type="component" value="Unassembled WGS sequence"/>
</dbReference>
<sequence length="1072" mass="119964">MTDLDNRAKTQSVKLTGQYTAPKLVEDEIMEEVENSPVVVSSVSSGNGKSVYSKENDYQRRKYDTIQQMEKAGDESKSYKERMKLKSLENGQEDSSKEEEKGLERRKQRKRRWDVTDEDTNQIDKKTKVDGVIETSSLPTINGIELNDEILNKLLPPGFVKIPQPESYKPRDDELPDFSNFDASGNADGYMIPQESKMLVEAKLVNPAMISDVSGIGELQFFKEEDMKYFGKLIVKKDVPPESMSVDEKKEIRTMRLLLRIKNGSTQNRKTALRSLTENARFLGPKVLFDQILPLMMEKSLEDQERHLLVKVIDRILFKLDELIRPYTHKILIVIMPLLVDSDLVARLEGREIISNLSKAAGLAHMISTLRPDIDSSDDYVRNIVSRTFGVVAYSLGVQNLLPFLKAVCHSKKSWLAKHTGARIVQQIGMIMGSGILPHLNGLISCVADSINDENAQVRIMTANAIASLAESVAPYGIESFEEILQDLWGGMKKHRGRGLAAFLRAIGSTIPLMDEEYANYYTREVFKILSREFSSPDEEMKRTCLKVVQQCCESASVLTKKYMLNEVLENFMTNFWNRRTALDKRVAGLCVHTTVTISKKVGCAEIVERILVHLKDSAEPFRRMAVSTCDTIISEIGSMDLSDRTVHRLVDGLLVAFQEQTTQDPVFLNGFGHIIKSIGIRSKPHLPSILSTLLYRLKSKSPEVRLQAADLITQIAPVIKLCGEEDILAKLGSILYESLGEVFPDVLGSVIAALGSIVVALGAASMNPPISQILPTLTPILKNRHVRVQETTIELIGKIADKGKEFVNHREWMRISFELLEMLKASKKSIRVAANETFGHIAKAIGPADVLVTLLNNLKVQERQLRVCTAVAIGIVAKTCSPFTVLPALMNEYRTPEVNVQNGVLKAMTFMFEYIGDMSADYVYAVSPLLEDALIERDLVHRQTAATVVRHMALGCVGMGLEDVFLHFLNLLIPNIFETSPHVIRRIMDGIEGCRNIVGPGLVMNYLLAGLFHPARKVRHAYWRIFNEMYVQSCDAIVPFYPRLDGVGPAPAMEGNAATRTPDIPELDLMI</sequence>
<dbReference type="Pfam" id="PF13513">
    <property type="entry name" value="HEAT_EZ"/>
    <property type="match status" value="1"/>
</dbReference>
<dbReference type="InterPro" id="IPR016024">
    <property type="entry name" value="ARM-type_fold"/>
</dbReference>
<feature type="compositionally biased region" description="Polar residues" evidence="10">
    <location>
        <begin position="9"/>
        <end position="19"/>
    </location>
</feature>
<feature type="compositionally biased region" description="Basic and acidic residues" evidence="10">
    <location>
        <begin position="94"/>
        <end position="105"/>
    </location>
</feature>
<dbReference type="InterPro" id="IPR038737">
    <property type="entry name" value="SF3b_su1-like"/>
</dbReference>
<feature type="domain" description="Phosphatase PP2A regulatory subunit A/Splicing factor 3B subunit 1-like HEAT repeat" evidence="11">
    <location>
        <begin position="844"/>
        <end position="919"/>
    </location>
</feature>
<dbReference type="SUPFAM" id="SSF48371">
    <property type="entry name" value="ARM repeat"/>
    <property type="match status" value="1"/>
</dbReference>
<dbReference type="GO" id="GO:0140727">
    <property type="term" value="P:siRNA-mediated pericentric heterochromatin formation"/>
    <property type="evidence" value="ECO:0007669"/>
    <property type="project" value="EnsemblFungi"/>
</dbReference>
<evidence type="ECO:0000256" key="7">
    <source>
        <dbReference type="ARBA" id="ARBA00023242"/>
    </source>
</evidence>
<comment type="similarity">
    <text evidence="2">Belongs to the SF3B1 family.</text>
</comment>
<dbReference type="Pfam" id="PF22646">
    <property type="entry name" value="PPP2R1A-like_HEAT"/>
    <property type="match status" value="1"/>
</dbReference>
<feature type="compositionally biased region" description="Low complexity" evidence="10">
    <location>
        <begin position="36"/>
        <end position="51"/>
    </location>
</feature>
<gene>
    <name evidence="12" type="ORF">KUCA_T00002008001</name>
</gene>
<keyword evidence="5" id="KW-0677">Repeat</keyword>
<dbReference type="FunFam" id="1.25.10.10:FF:000039">
    <property type="entry name" value="Splicing factor 3B subunit 1"/>
    <property type="match status" value="1"/>
</dbReference>
<evidence type="ECO:0000259" key="11">
    <source>
        <dbReference type="Pfam" id="PF22646"/>
    </source>
</evidence>
<proteinExistence type="inferred from homology"/>
<evidence type="ECO:0000313" key="12">
    <source>
        <dbReference type="EMBL" id="CDK26037.1"/>
    </source>
</evidence>
<dbReference type="GO" id="GO:0000974">
    <property type="term" value="C:Prp19 complex"/>
    <property type="evidence" value="ECO:0007669"/>
    <property type="project" value="EnsemblFungi"/>
</dbReference>
<feature type="compositionally biased region" description="Basic and acidic residues" evidence="10">
    <location>
        <begin position="52"/>
        <end position="64"/>
    </location>
</feature>